<dbReference type="Proteomes" id="UP000597989">
    <property type="component" value="Unassembled WGS sequence"/>
</dbReference>
<reference evidence="3" key="3">
    <citation type="submission" date="2020-09" db="EMBL/GenBank/DDBJ databases">
        <authorList>
            <person name="Sun Q."/>
            <person name="Zhou Y."/>
        </authorList>
    </citation>
    <scope>NUCLEOTIDE SEQUENCE</scope>
    <source>
        <strain evidence="3">CGMCC 4.7206</strain>
    </source>
</reference>
<accession>A0A917JYD1</accession>
<evidence type="ECO:0000313" key="5">
    <source>
        <dbReference type="Proteomes" id="UP001500220"/>
    </source>
</evidence>
<organism evidence="3 4">
    <name type="scientific">Saccharopolyspora thermophila</name>
    <dbReference type="NCBI Taxonomy" id="89367"/>
    <lineage>
        <taxon>Bacteria</taxon>
        <taxon>Bacillati</taxon>
        <taxon>Actinomycetota</taxon>
        <taxon>Actinomycetes</taxon>
        <taxon>Pseudonocardiales</taxon>
        <taxon>Pseudonocardiaceae</taxon>
        <taxon>Saccharopolyspora</taxon>
    </lineage>
</organism>
<feature type="transmembrane region" description="Helical" evidence="1">
    <location>
        <begin position="149"/>
        <end position="175"/>
    </location>
</feature>
<evidence type="ECO:0008006" key="6">
    <source>
        <dbReference type="Google" id="ProtNLM"/>
    </source>
</evidence>
<keyword evidence="1" id="KW-0472">Membrane</keyword>
<comment type="caution">
    <text evidence="3">The sequence shown here is derived from an EMBL/GenBank/DDBJ whole genome shotgun (WGS) entry which is preliminary data.</text>
</comment>
<evidence type="ECO:0000256" key="1">
    <source>
        <dbReference type="SAM" id="Phobius"/>
    </source>
</evidence>
<reference evidence="3 4" key="1">
    <citation type="journal article" date="2014" name="Int. J. Syst. Evol. Microbiol.">
        <title>Complete genome sequence of Corynebacterium casei LMG S-19264T (=DSM 44701T), isolated from a smear-ripened cheese.</title>
        <authorList>
            <consortium name="US DOE Joint Genome Institute (JGI-PGF)"/>
            <person name="Walter F."/>
            <person name="Albersmeier A."/>
            <person name="Kalinowski J."/>
            <person name="Ruckert C."/>
        </authorList>
    </citation>
    <scope>NUCLEOTIDE SEQUENCE [LARGE SCALE GENOMIC DNA]</scope>
    <source>
        <strain evidence="3 4">CGMCC 4.7206</strain>
    </source>
</reference>
<keyword evidence="5" id="KW-1185">Reference proteome</keyword>
<evidence type="ECO:0000313" key="3">
    <source>
        <dbReference type="EMBL" id="GGI92207.1"/>
    </source>
</evidence>
<dbReference type="PANTHER" id="PTHR42305:SF1">
    <property type="entry name" value="MEMBRANE PROTEIN RV1733C-RELATED"/>
    <property type="match status" value="1"/>
</dbReference>
<dbReference type="AlphaFoldDB" id="A0A917JYD1"/>
<dbReference type="PANTHER" id="PTHR42305">
    <property type="entry name" value="MEMBRANE PROTEIN RV1733C-RELATED"/>
    <property type="match status" value="1"/>
</dbReference>
<evidence type="ECO:0000313" key="4">
    <source>
        <dbReference type="Proteomes" id="UP000597989"/>
    </source>
</evidence>
<gene>
    <name evidence="2" type="ORF">GCM10009545_33240</name>
    <name evidence="3" type="ORF">GCM10011581_31690</name>
</gene>
<reference evidence="2" key="4">
    <citation type="submission" date="2023-12" db="EMBL/GenBank/DDBJ databases">
        <authorList>
            <person name="Sun Q."/>
            <person name="Inoue M."/>
        </authorList>
    </citation>
    <scope>NUCLEOTIDE SEQUENCE</scope>
    <source>
        <strain evidence="2">JCM 10664</strain>
    </source>
</reference>
<reference evidence="2 5" key="2">
    <citation type="journal article" date="2019" name="Int. J. Syst. Evol. Microbiol.">
        <title>The Global Catalogue of Microorganisms (GCM) 10K type strain sequencing project: providing services to taxonomists for standard genome sequencing and annotation.</title>
        <authorList>
            <consortium name="The Broad Institute Genomics Platform"/>
            <consortium name="The Broad Institute Genome Sequencing Center for Infectious Disease"/>
            <person name="Wu L."/>
            <person name="Ma J."/>
        </authorList>
    </citation>
    <scope>NUCLEOTIDE SEQUENCE [LARGE SCALE GENOMIC DNA]</scope>
    <source>
        <strain evidence="2 5">JCM 10664</strain>
    </source>
</reference>
<sequence length="199" mass="21088">MPAGARWLVHALGLRPNPLRRRLDRVVAAAVLGMLVVAVSVVPMVALSWGTAAYEADRHAAERAAATRYRVDAVVIEEPTTVVLAVNPEVSSTTHRAPVQWTGTDGAPRAANVEVPPGTTVGSRIPLWIDDADRVTTAPLSEGQVRTSAVALAFGVFLTGEALCAAGIAGVLAAANARADRAWHREWEIVEPKWTRHGG</sequence>
<evidence type="ECO:0000313" key="2">
    <source>
        <dbReference type="EMBL" id="GAA0528253.1"/>
    </source>
</evidence>
<dbReference type="Proteomes" id="UP001500220">
    <property type="component" value="Unassembled WGS sequence"/>
</dbReference>
<dbReference type="EMBL" id="BAAAHC010000013">
    <property type="protein sequence ID" value="GAA0528253.1"/>
    <property type="molecule type" value="Genomic_DNA"/>
</dbReference>
<dbReference type="EMBL" id="BMMT01000010">
    <property type="protein sequence ID" value="GGI92207.1"/>
    <property type="molecule type" value="Genomic_DNA"/>
</dbReference>
<keyword evidence="1" id="KW-0812">Transmembrane</keyword>
<keyword evidence="1" id="KW-1133">Transmembrane helix</keyword>
<protein>
    <recommendedName>
        <fullName evidence="6">Transmembrane protein</fullName>
    </recommendedName>
</protein>
<proteinExistence type="predicted"/>
<dbReference type="InterPro" id="IPR039708">
    <property type="entry name" value="MT1774/Rv1733c-like"/>
</dbReference>
<feature type="transmembrane region" description="Helical" evidence="1">
    <location>
        <begin position="26"/>
        <end position="49"/>
    </location>
</feature>
<name>A0A917JYD1_9PSEU</name>